<dbReference type="EMBL" id="BAABFN010000020">
    <property type="protein sequence ID" value="GAA4317245.1"/>
    <property type="molecule type" value="Genomic_DNA"/>
</dbReference>
<sequence>MIEVSPPKMSIPTSSIFTNAKLLESALLNCCYTLDYEGSFLNYLGLYVDELSTSSLSTNIPDYLNGEINSEVVSGNYTVWKSLYSVIYQTNLIINGLPFADIADSIKAGAEGESRFLRAYCYFYLVNIWGGVPLITTAEVDITSHQPRNTPDEIYEQIVSDLKEARGKLKGVNNTGEKIRASEYAALAMLSRVYLYNKRWGEAITASTEIINSGLFTVNASLPDIEGVFNSDSKGAIFQLWNQNGYSKIGLTFAANSTTSPPSYYISNDLYNSFEQNDRRRSYWLKPVIIDDSSYNAVYKYKLSTAGAFKEFSTLLRIAEQYLIRAEARAETGDLKGAVQDVNMVRERAGLAPLSESLDEEEVVDAILHERRIEFFCEGGHRFFDLKRIGKINAVMKSLKPAWKATAALFPVPQGEIDANPFLTQNPGYN</sequence>
<evidence type="ECO:0000256" key="4">
    <source>
        <dbReference type="ARBA" id="ARBA00023136"/>
    </source>
</evidence>
<name>A0ABP8G4H2_9BACT</name>
<dbReference type="SUPFAM" id="SSF48452">
    <property type="entry name" value="TPR-like"/>
    <property type="match status" value="1"/>
</dbReference>
<evidence type="ECO:0000256" key="2">
    <source>
        <dbReference type="ARBA" id="ARBA00006275"/>
    </source>
</evidence>
<accession>A0ABP8G4H2</accession>
<evidence type="ECO:0000259" key="6">
    <source>
        <dbReference type="Pfam" id="PF07980"/>
    </source>
</evidence>
<evidence type="ECO:0000313" key="8">
    <source>
        <dbReference type="EMBL" id="GAA4317245.1"/>
    </source>
</evidence>
<dbReference type="Pfam" id="PF14322">
    <property type="entry name" value="SusD-like_3"/>
    <property type="match status" value="1"/>
</dbReference>
<keyword evidence="9" id="KW-1185">Reference proteome</keyword>
<reference evidence="9" key="1">
    <citation type="journal article" date="2019" name="Int. J. Syst. Evol. Microbiol.">
        <title>The Global Catalogue of Microorganisms (GCM) 10K type strain sequencing project: providing services to taxonomists for standard genome sequencing and annotation.</title>
        <authorList>
            <consortium name="The Broad Institute Genomics Platform"/>
            <consortium name="The Broad Institute Genome Sequencing Center for Infectious Disease"/>
            <person name="Wu L."/>
            <person name="Ma J."/>
        </authorList>
    </citation>
    <scope>NUCLEOTIDE SEQUENCE [LARGE SCALE GENOMIC DNA]</scope>
    <source>
        <strain evidence="9">JCM 17664</strain>
    </source>
</reference>
<evidence type="ECO:0000256" key="5">
    <source>
        <dbReference type="ARBA" id="ARBA00023237"/>
    </source>
</evidence>
<dbReference type="CDD" id="cd08977">
    <property type="entry name" value="SusD"/>
    <property type="match status" value="1"/>
</dbReference>
<feature type="domain" description="SusD-like N-terminal" evidence="7">
    <location>
        <begin position="57"/>
        <end position="195"/>
    </location>
</feature>
<keyword evidence="4" id="KW-0472">Membrane</keyword>
<evidence type="ECO:0000256" key="1">
    <source>
        <dbReference type="ARBA" id="ARBA00004442"/>
    </source>
</evidence>
<dbReference type="Pfam" id="PF07980">
    <property type="entry name" value="SusD_RagB"/>
    <property type="match status" value="1"/>
</dbReference>
<dbReference type="InterPro" id="IPR011990">
    <property type="entry name" value="TPR-like_helical_dom_sf"/>
</dbReference>
<evidence type="ECO:0000313" key="9">
    <source>
        <dbReference type="Proteomes" id="UP001501207"/>
    </source>
</evidence>
<dbReference type="Proteomes" id="UP001501207">
    <property type="component" value="Unassembled WGS sequence"/>
</dbReference>
<proteinExistence type="inferred from homology"/>
<dbReference type="InterPro" id="IPR012944">
    <property type="entry name" value="SusD_RagB_dom"/>
</dbReference>
<evidence type="ECO:0000259" key="7">
    <source>
        <dbReference type="Pfam" id="PF14322"/>
    </source>
</evidence>
<keyword evidence="5" id="KW-0998">Cell outer membrane</keyword>
<dbReference type="InterPro" id="IPR033985">
    <property type="entry name" value="SusD-like_N"/>
</dbReference>
<feature type="domain" description="RagB/SusD" evidence="6">
    <location>
        <begin position="272"/>
        <end position="429"/>
    </location>
</feature>
<dbReference type="Gene3D" id="1.25.40.390">
    <property type="match status" value="1"/>
</dbReference>
<gene>
    <name evidence="8" type="ORF">GCM10023143_29180</name>
</gene>
<protein>
    <submittedName>
        <fullName evidence="8">RagB/SusD family nutrient uptake outer membrane protein</fullName>
    </submittedName>
</protein>
<comment type="caution">
    <text evidence="8">The sequence shown here is derived from an EMBL/GenBank/DDBJ whole genome shotgun (WGS) entry which is preliminary data.</text>
</comment>
<dbReference type="RefSeq" id="WP_344980866.1">
    <property type="nucleotide sequence ID" value="NZ_BAABFN010000020.1"/>
</dbReference>
<comment type="similarity">
    <text evidence="2">Belongs to the SusD family.</text>
</comment>
<keyword evidence="3" id="KW-0732">Signal</keyword>
<organism evidence="8 9">
    <name type="scientific">Compostibacter hankyongensis</name>
    <dbReference type="NCBI Taxonomy" id="1007089"/>
    <lineage>
        <taxon>Bacteria</taxon>
        <taxon>Pseudomonadati</taxon>
        <taxon>Bacteroidota</taxon>
        <taxon>Chitinophagia</taxon>
        <taxon>Chitinophagales</taxon>
        <taxon>Chitinophagaceae</taxon>
        <taxon>Compostibacter</taxon>
    </lineage>
</organism>
<evidence type="ECO:0000256" key="3">
    <source>
        <dbReference type="ARBA" id="ARBA00022729"/>
    </source>
</evidence>
<comment type="subcellular location">
    <subcellularLocation>
        <location evidence="1">Cell outer membrane</location>
    </subcellularLocation>
</comment>